<protein>
    <recommendedName>
        <fullName evidence="3">2-oxo-4-hydroxy-4-carboxy-5-ureidoimidazoline decarboxylase</fullName>
        <ecNumber evidence="3">4.1.1.97</ecNumber>
    </recommendedName>
</protein>
<comment type="caution">
    <text evidence="8">The sequence shown here is derived from an EMBL/GenBank/DDBJ whole genome shotgun (WGS) entry which is preliminary data.</text>
</comment>
<dbReference type="InterPro" id="IPR017580">
    <property type="entry name" value="OHCU_decarboxylase-1"/>
</dbReference>
<sequence length="168" mass="19664">MNLQPSEMTHEEFLEMFGPVFEHSPWIAERVWEHGVEFRHDTIAGMHQALCNEIRRAGRDEQLELLRAHPELAVQVGAGELTGHSRREQRGAGLDRCTESEYAEFQRLNQAYREKFGFPFIVAVKGYQRGQILEVFRTRLAHVEEEEFQAALHQVMRIGLFRLQEIFE</sequence>
<dbReference type="GO" id="GO:0006144">
    <property type="term" value="P:purine nucleobase metabolic process"/>
    <property type="evidence" value="ECO:0007669"/>
    <property type="project" value="UniProtKB-KW"/>
</dbReference>
<dbReference type="Gene3D" id="1.10.3330.10">
    <property type="entry name" value="Oxo-4-hydroxy-4-carboxy-5-ureidoimidazoline decarboxylase"/>
    <property type="match status" value="1"/>
</dbReference>
<keyword evidence="9" id="KW-1185">Reference proteome</keyword>
<dbReference type="NCBIfam" id="TIGR03164">
    <property type="entry name" value="UHCUDC"/>
    <property type="match status" value="1"/>
</dbReference>
<dbReference type="AlphaFoldDB" id="A0AAW9RJW9"/>
<evidence type="ECO:0000256" key="3">
    <source>
        <dbReference type="ARBA" id="ARBA00012257"/>
    </source>
</evidence>
<evidence type="ECO:0000256" key="1">
    <source>
        <dbReference type="ARBA" id="ARBA00001163"/>
    </source>
</evidence>
<dbReference type="Pfam" id="PF09349">
    <property type="entry name" value="OHCU_decarbox"/>
    <property type="match status" value="1"/>
</dbReference>
<dbReference type="GO" id="GO:0000255">
    <property type="term" value="P:allantoin metabolic process"/>
    <property type="evidence" value="ECO:0007669"/>
    <property type="project" value="InterPro"/>
</dbReference>
<evidence type="ECO:0000259" key="7">
    <source>
        <dbReference type="Pfam" id="PF09349"/>
    </source>
</evidence>
<dbReference type="SUPFAM" id="SSF158694">
    <property type="entry name" value="UraD-Like"/>
    <property type="match status" value="1"/>
</dbReference>
<evidence type="ECO:0000256" key="2">
    <source>
        <dbReference type="ARBA" id="ARBA00004754"/>
    </source>
</evidence>
<name>A0AAW9RJW9_9GAMM</name>
<evidence type="ECO:0000256" key="5">
    <source>
        <dbReference type="ARBA" id="ARBA00022793"/>
    </source>
</evidence>
<evidence type="ECO:0000256" key="4">
    <source>
        <dbReference type="ARBA" id="ARBA00022631"/>
    </source>
</evidence>
<dbReference type="InterPro" id="IPR036778">
    <property type="entry name" value="OHCU_decarboxylase_sf"/>
</dbReference>
<dbReference type="RefSeq" id="WP_354697036.1">
    <property type="nucleotide sequence ID" value="NZ_JAZHOG010000017.1"/>
</dbReference>
<keyword evidence="6 8" id="KW-0456">Lyase</keyword>
<keyword evidence="5" id="KW-0210">Decarboxylase</keyword>
<reference evidence="8 9" key="1">
    <citation type="submission" date="2024-02" db="EMBL/GenBank/DDBJ databases">
        <title>A novel Wenzhouxiangellaceae bacterium, isolated from coastal sediments.</title>
        <authorList>
            <person name="Du Z.-J."/>
            <person name="Ye Y.-Q."/>
            <person name="Zhang X.-Y."/>
        </authorList>
    </citation>
    <scope>NUCLEOTIDE SEQUENCE [LARGE SCALE GENOMIC DNA]</scope>
    <source>
        <strain evidence="8 9">CH-27</strain>
    </source>
</reference>
<organism evidence="8 9">
    <name type="scientific">Elongatibacter sediminis</name>
    <dbReference type="NCBI Taxonomy" id="3119006"/>
    <lineage>
        <taxon>Bacteria</taxon>
        <taxon>Pseudomonadati</taxon>
        <taxon>Pseudomonadota</taxon>
        <taxon>Gammaproteobacteria</taxon>
        <taxon>Chromatiales</taxon>
        <taxon>Wenzhouxiangellaceae</taxon>
        <taxon>Elongatibacter</taxon>
    </lineage>
</organism>
<feature type="domain" description="Oxo-4-hydroxy-4-carboxy-5-ureidoimidazoline decarboxylase" evidence="7">
    <location>
        <begin position="7"/>
        <end position="164"/>
    </location>
</feature>
<gene>
    <name evidence="8" type="primary">uraD</name>
    <name evidence="8" type="ORF">V3330_18925</name>
</gene>
<dbReference type="Proteomes" id="UP001359886">
    <property type="component" value="Unassembled WGS sequence"/>
</dbReference>
<comment type="pathway">
    <text evidence="2">Purine metabolism; urate degradation; (S)-allantoin from urate: step 3/3.</text>
</comment>
<evidence type="ECO:0000256" key="6">
    <source>
        <dbReference type="ARBA" id="ARBA00023239"/>
    </source>
</evidence>
<evidence type="ECO:0000313" key="9">
    <source>
        <dbReference type="Proteomes" id="UP001359886"/>
    </source>
</evidence>
<dbReference type="PANTHER" id="PTHR43466">
    <property type="entry name" value="2-OXO-4-HYDROXY-4-CARBOXY-5-UREIDOIMIDAZOLINE DECARBOXYLASE-RELATED"/>
    <property type="match status" value="1"/>
</dbReference>
<accession>A0AAW9RJW9</accession>
<dbReference type="GO" id="GO:0051997">
    <property type="term" value="F:2-oxo-4-hydroxy-4-carboxy-5-ureidoimidazoline decarboxylase activity"/>
    <property type="evidence" value="ECO:0007669"/>
    <property type="project" value="UniProtKB-EC"/>
</dbReference>
<comment type="catalytic activity">
    <reaction evidence="1">
        <text>5-hydroxy-2-oxo-4-ureido-2,5-dihydro-1H-imidazole-5-carboxylate + H(+) = (S)-allantoin + CO2</text>
        <dbReference type="Rhea" id="RHEA:26301"/>
        <dbReference type="ChEBI" id="CHEBI:15378"/>
        <dbReference type="ChEBI" id="CHEBI:15678"/>
        <dbReference type="ChEBI" id="CHEBI:16526"/>
        <dbReference type="ChEBI" id="CHEBI:58639"/>
        <dbReference type="EC" id="4.1.1.97"/>
    </reaction>
</comment>
<proteinExistence type="predicted"/>
<dbReference type="EMBL" id="JAZHOG010000017">
    <property type="protein sequence ID" value="MEJ8569709.1"/>
    <property type="molecule type" value="Genomic_DNA"/>
</dbReference>
<dbReference type="InterPro" id="IPR018020">
    <property type="entry name" value="OHCU_decarboxylase"/>
</dbReference>
<dbReference type="EC" id="4.1.1.97" evidence="3"/>
<evidence type="ECO:0000313" key="8">
    <source>
        <dbReference type="EMBL" id="MEJ8569709.1"/>
    </source>
</evidence>
<dbReference type="PANTHER" id="PTHR43466:SF1">
    <property type="entry name" value="2-OXO-4-HYDROXY-4-CARBOXY-5-UREIDOIMIDAZOLINE DECARBOXYLASE-RELATED"/>
    <property type="match status" value="1"/>
</dbReference>
<dbReference type="GO" id="GO:0019628">
    <property type="term" value="P:urate catabolic process"/>
    <property type="evidence" value="ECO:0007669"/>
    <property type="project" value="TreeGrafter"/>
</dbReference>
<keyword evidence="4" id="KW-0659">Purine metabolism</keyword>